<dbReference type="EC" id="5.2.1.8" evidence="4"/>
<accession>A0ABT8WYB6</accession>
<dbReference type="Pfam" id="PF00639">
    <property type="entry name" value="Rotamase"/>
    <property type="match status" value="1"/>
</dbReference>
<evidence type="ECO:0000259" key="3">
    <source>
        <dbReference type="PROSITE" id="PS50198"/>
    </source>
</evidence>
<dbReference type="GO" id="GO:0003755">
    <property type="term" value="F:peptidyl-prolyl cis-trans isomerase activity"/>
    <property type="evidence" value="ECO:0007669"/>
    <property type="project" value="UniProtKB-EC"/>
</dbReference>
<reference evidence="4" key="1">
    <citation type="submission" date="2023-07" db="EMBL/GenBank/DDBJ databases">
        <title>Two novel species in the genus Flavivirga.</title>
        <authorList>
            <person name="Kwon K."/>
        </authorList>
    </citation>
    <scope>NUCLEOTIDE SEQUENCE</scope>
    <source>
        <strain evidence="4">KACC 14157</strain>
    </source>
</reference>
<feature type="domain" description="PpiC" evidence="3">
    <location>
        <begin position="226"/>
        <end position="328"/>
    </location>
</feature>
<proteinExistence type="predicted"/>
<evidence type="ECO:0000313" key="4">
    <source>
        <dbReference type="EMBL" id="MDO5986497.1"/>
    </source>
</evidence>
<dbReference type="PROSITE" id="PS50198">
    <property type="entry name" value="PPIC_PPIASE_2"/>
    <property type="match status" value="2"/>
</dbReference>
<organism evidence="4 5">
    <name type="scientific">Flavivirga amylovorans</name>
    <dbReference type="NCBI Taxonomy" id="870486"/>
    <lineage>
        <taxon>Bacteria</taxon>
        <taxon>Pseudomonadati</taxon>
        <taxon>Bacteroidota</taxon>
        <taxon>Flavobacteriia</taxon>
        <taxon>Flavobacteriales</taxon>
        <taxon>Flavobacteriaceae</taxon>
        <taxon>Flavivirga</taxon>
    </lineage>
</organism>
<evidence type="ECO:0000313" key="5">
    <source>
        <dbReference type="Proteomes" id="UP001176891"/>
    </source>
</evidence>
<dbReference type="Pfam" id="PF13616">
    <property type="entry name" value="Rotamase_3"/>
    <property type="match status" value="1"/>
</dbReference>
<dbReference type="SUPFAM" id="SSF54534">
    <property type="entry name" value="FKBP-like"/>
    <property type="match status" value="2"/>
</dbReference>
<dbReference type="PANTHER" id="PTHR47245">
    <property type="entry name" value="PEPTIDYLPROLYL ISOMERASE"/>
    <property type="match status" value="1"/>
</dbReference>
<evidence type="ECO:0000256" key="1">
    <source>
        <dbReference type="PROSITE-ProRule" id="PRU00278"/>
    </source>
</evidence>
<dbReference type="InterPro" id="IPR046357">
    <property type="entry name" value="PPIase_dom_sf"/>
</dbReference>
<comment type="caution">
    <text evidence="4">The sequence shown here is derived from an EMBL/GenBank/DDBJ whole genome shotgun (WGS) entry which is preliminary data.</text>
</comment>
<dbReference type="RefSeq" id="WP_303281012.1">
    <property type="nucleotide sequence ID" value="NZ_BAABCZ010000016.1"/>
</dbReference>
<dbReference type="InterPro" id="IPR000297">
    <property type="entry name" value="PPIase_PpiC"/>
</dbReference>
<keyword evidence="1 4" id="KW-0413">Isomerase</keyword>
<dbReference type="PANTHER" id="PTHR47245:SF2">
    <property type="entry name" value="PEPTIDYL-PROLYL CIS-TRANS ISOMERASE HP_0175-RELATED"/>
    <property type="match status" value="1"/>
</dbReference>
<dbReference type="Gene3D" id="3.10.50.40">
    <property type="match status" value="3"/>
</dbReference>
<dbReference type="EMBL" id="JAUOEM010000001">
    <property type="protein sequence ID" value="MDO5986497.1"/>
    <property type="molecule type" value="Genomic_DNA"/>
</dbReference>
<name>A0ABT8WYB6_9FLAO</name>
<dbReference type="Gene3D" id="1.10.4030.10">
    <property type="entry name" value="Porin chaperone SurA, peptide-binding domain"/>
    <property type="match status" value="1"/>
</dbReference>
<evidence type="ECO:0000256" key="2">
    <source>
        <dbReference type="SAM" id="SignalP"/>
    </source>
</evidence>
<feature type="domain" description="PpiC" evidence="3">
    <location>
        <begin position="122"/>
        <end position="221"/>
    </location>
</feature>
<dbReference type="Proteomes" id="UP001176891">
    <property type="component" value="Unassembled WGS sequence"/>
</dbReference>
<keyword evidence="1" id="KW-0697">Rotamase</keyword>
<protein>
    <submittedName>
        <fullName evidence="4">Peptidylprolyl isomerase</fullName>
        <ecNumber evidence="4">5.2.1.8</ecNumber>
    </submittedName>
</protein>
<keyword evidence="5" id="KW-1185">Reference proteome</keyword>
<sequence>MQLRYLFTFLFITTVLNVKAQSAQEDVLFFVDDSPVYTSEFLRVYNKNLDLVQDESQKDVDEYLTLFTNYKLKLKEAKALGLDDKPSYKRELSNYRKQLIKSFMTDAKVTDAMVSEAYERISHDIKATHILIKVSENASPKDTLTAYNKILKLRNRALKEGFEEVREEVHNGQTVYGEELGYFSGFRMVYKFETAAFNTKVGDISNPFRTRFGYHIVHVLDKRKSRGERTVAHIMVVEKKGDSLAEKPEVRIQDIYKKINQGEDFHALAKQFSDDKGSASKGGALPSFSSGKLGSQEFEDVAFGLNDLEDISEPFKTKYGWHIVKLIAKKTIPPFEAMRSELEQKVKRDDRSKLIDEALYKSLKEKYNIPKEQPALAYFESILNDDYFKRTWQLPSNFSNDIPKDIPLVKIGKKQFLYKDFGNYLLKVQRKGTQRAPIKSVVLEKYNDFLHSNLVKYQEDNLEIENEEFAHIVNEYRDGLLLFDLMETTIWNAAKTDSIGVETYYKTHKNKYLLPQRIDAVVASSSKQKTLKKVSKLLKKGMGLDQIKALVNSNDKVEVMFTSGIMDAEHQALPKSLQFKKGISRILKHNGTFVVVQVKDVLEKTEQTLEEARGAIMSDYQVYKEEKWLKELSNKYQIKVNQEALNNIKSQIKK</sequence>
<dbReference type="InterPro" id="IPR050245">
    <property type="entry name" value="PrsA_foldase"/>
</dbReference>
<gene>
    <name evidence="4" type="ORF">Q4Q39_03670</name>
</gene>
<feature type="signal peptide" evidence="2">
    <location>
        <begin position="1"/>
        <end position="20"/>
    </location>
</feature>
<keyword evidence="2" id="KW-0732">Signal</keyword>
<feature type="chain" id="PRO_5045211632" evidence="2">
    <location>
        <begin position="21"/>
        <end position="654"/>
    </location>
</feature>